<dbReference type="PANTHER" id="PTHR33736:SF28">
    <property type="entry name" value="F-BOX PLANT-LIKE PROTEIN"/>
    <property type="match status" value="1"/>
</dbReference>
<protein>
    <recommendedName>
        <fullName evidence="3">F-box domain-containing protein</fullName>
    </recommendedName>
</protein>
<dbReference type="EMBL" id="DF973622">
    <property type="protein sequence ID" value="GAU36215.1"/>
    <property type="molecule type" value="Genomic_DNA"/>
</dbReference>
<dbReference type="AlphaFoldDB" id="A0A2Z6NJV5"/>
<evidence type="ECO:0000313" key="1">
    <source>
        <dbReference type="EMBL" id="GAU36215.1"/>
    </source>
</evidence>
<dbReference type="OrthoDB" id="1419693at2759"/>
<name>A0A2Z6NJV5_TRISU</name>
<evidence type="ECO:0000313" key="2">
    <source>
        <dbReference type="Proteomes" id="UP000242715"/>
    </source>
</evidence>
<dbReference type="Proteomes" id="UP000242715">
    <property type="component" value="Unassembled WGS sequence"/>
</dbReference>
<dbReference type="PANTHER" id="PTHR33736">
    <property type="entry name" value="F-BOX PROTEIN-RELATED"/>
    <property type="match status" value="1"/>
</dbReference>
<dbReference type="SUPFAM" id="SSF81383">
    <property type="entry name" value="F-box domain"/>
    <property type="match status" value="1"/>
</dbReference>
<gene>
    <name evidence="1" type="ORF">TSUD_363700</name>
</gene>
<dbReference type="InterPro" id="IPR045283">
    <property type="entry name" value="AT3G44326-like"/>
</dbReference>
<keyword evidence="2" id="KW-1185">Reference proteome</keyword>
<evidence type="ECO:0008006" key="3">
    <source>
        <dbReference type="Google" id="ProtNLM"/>
    </source>
</evidence>
<dbReference type="Gene3D" id="1.20.1280.50">
    <property type="match status" value="1"/>
</dbReference>
<organism evidence="1 2">
    <name type="scientific">Trifolium subterraneum</name>
    <name type="common">Subterranean clover</name>
    <dbReference type="NCBI Taxonomy" id="3900"/>
    <lineage>
        <taxon>Eukaryota</taxon>
        <taxon>Viridiplantae</taxon>
        <taxon>Streptophyta</taxon>
        <taxon>Embryophyta</taxon>
        <taxon>Tracheophyta</taxon>
        <taxon>Spermatophyta</taxon>
        <taxon>Magnoliopsida</taxon>
        <taxon>eudicotyledons</taxon>
        <taxon>Gunneridae</taxon>
        <taxon>Pentapetalae</taxon>
        <taxon>rosids</taxon>
        <taxon>fabids</taxon>
        <taxon>Fabales</taxon>
        <taxon>Fabaceae</taxon>
        <taxon>Papilionoideae</taxon>
        <taxon>50 kb inversion clade</taxon>
        <taxon>NPAAA clade</taxon>
        <taxon>Hologalegina</taxon>
        <taxon>IRL clade</taxon>
        <taxon>Trifolieae</taxon>
        <taxon>Trifolium</taxon>
    </lineage>
</organism>
<accession>A0A2Z6NJV5</accession>
<dbReference type="InterPro" id="IPR036047">
    <property type="entry name" value="F-box-like_dom_sf"/>
</dbReference>
<proteinExistence type="predicted"/>
<reference evidence="2" key="1">
    <citation type="journal article" date="2017" name="Front. Plant Sci.">
        <title>Climate Clever Clovers: New Paradigm to Reduce the Environmental Footprint of Ruminants by Breeding Low Methanogenic Forages Utilizing Haplotype Variation.</title>
        <authorList>
            <person name="Kaur P."/>
            <person name="Appels R."/>
            <person name="Bayer P.E."/>
            <person name="Keeble-Gagnere G."/>
            <person name="Wang J."/>
            <person name="Hirakawa H."/>
            <person name="Shirasawa K."/>
            <person name="Vercoe P."/>
            <person name="Stefanova K."/>
            <person name="Durmic Z."/>
            <person name="Nichols P."/>
            <person name="Revell C."/>
            <person name="Isobe S.N."/>
            <person name="Edwards D."/>
            <person name="Erskine W."/>
        </authorList>
    </citation>
    <scope>NUCLEOTIDE SEQUENCE [LARGE SCALE GENOMIC DNA]</scope>
    <source>
        <strain evidence="2">cv. Daliak</strain>
    </source>
</reference>
<sequence length="204" mass="23332">MTVLSKLDPDMITFHILPNLDGKTLIILSSLSSQFHNLIWKNNNSDLWRKVCISTWPSLLTTFPKDNFLSIISMLPGGYRSFFSDAFPSIHPPLNNNTLPPPPPMPISVQLKNRGRMGKAVYETVLPGPGPRPYLYNSYTEMVKCRVNVNFEWKDEGEDRFRVVKAYLKMKDMNQKPVWERHGAIVLLDAIGGRKRGEEEENAQ</sequence>